<proteinExistence type="inferred from homology"/>
<keyword evidence="5" id="KW-0964">Secreted</keyword>
<dbReference type="Pfam" id="PF26410">
    <property type="entry name" value="GH5_mannosidase"/>
    <property type="match status" value="2"/>
</dbReference>
<feature type="region of interest" description="Disordered" evidence="9">
    <location>
        <begin position="573"/>
        <end position="689"/>
    </location>
</feature>
<comment type="subcellular location">
    <subcellularLocation>
        <location evidence="2">Secreted</location>
    </subcellularLocation>
</comment>
<feature type="compositionally biased region" description="Basic and acidic residues" evidence="9">
    <location>
        <begin position="596"/>
        <end position="619"/>
    </location>
</feature>
<evidence type="ECO:0000256" key="2">
    <source>
        <dbReference type="ARBA" id="ARBA00004613"/>
    </source>
</evidence>
<organism evidence="12 13">
    <name type="scientific">Coccomyxa subellipsoidea</name>
    <dbReference type="NCBI Taxonomy" id="248742"/>
    <lineage>
        <taxon>Eukaryota</taxon>
        <taxon>Viridiplantae</taxon>
        <taxon>Chlorophyta</taxon>
        <taxon>core chlorophytes</taxon>
        <taxon>Trebouxiophyceae</taxon>
        <taxon>Trebouxiophyceae incertae sedis</taxon>
        <taxon>Coccomyxaceae</taxon>
        <taxon>Coccomyxa</taxon>
    </lineage>
</organism>
<evidence type="ECO:0000256" key="7">
    <source>
        <dbReference type="ARBA" id="ARBA00022801"/>
    </source>
</evidence>
<dbReference type="PANTHER" id="PTHR31451">
    <property type="match status" value="1"/>
</dbReference>
<sequence>MKSFAATWIACICTAYAACVAGDKGILPDYTGFIRVQGGKFVDADCNQFPVTGLNAWDMMECGAGFTYDADTNLTGPEAIQFTFQAAASNGLTVVRTFGHGHDAFKSIVLQPRAGIYNETAFRGLDFVLDQASHYGVKVMFTLANNWKTFDSKYNYVKWANQTDLDAFWTDPKVKRLFKNHIYAMTSRVNVYNGRRYRDDPAIFGWDLINEPRCNCFPSKLPPSSEWDTLEGSCSPGCANKITAWVHEMAAYLKEKDPNHLVTVGLEGFWGAHAEEALEFNPLPGDNGELSWTSLTGQNFTAQHDSPHIDFCAAHYWPDLWVGNENQAFFSKWIDSHANACKSIGKPFILEEFGKNVTAKAKTPEEWKARRTPMFSHAYSEYISSLESGGNYQGTMFWKWALSPRNPRDDFLTVAAPDPTFTDIVVPGAKSALEFAKRSSPLQNCVKVKNQDSSALRVDAWERTLSDWLRRADEANHEAAVEAKRNHTHHVHSVLGGNSILSDKEITMPEDDLASQVNDTELMPALSTAFSDEAASSSSEGLETIFDAQRAQRAADAEIASAAAAAAEAAKADAADSVDEGAPSEDSPAAAAPEAEQQKRAGLEEDKGTQSDGGRERARLAARASVRARKTEQDPEGGQPGGQQQTGGSSQDSVPSHHRHAKSIQTKDLAANEQTAEAQSAAASKGGRR</sequence>
<dbReference type="Gene3D" id="3.20.20.80">
    <property type="entry name" value="Glycosidases"/>
    <property type="match status" value="1"/>
</dbReference>
<dbReference type="InterPro" id="IPR045053">
    <property type="entry name" value="MAN-like"/>
</dbReference>
<dbReference type="EMBL" id="JALJOT010000002">
    <property type="protein sequence ID" value="KAK9917882.1"/>
    <property type="molecule type" value="Genomic_DNA"/>
</dbReference>
<keyword evidence="6 10" id="KW-0732">Signal</keyword>
<evidence type="ECO:0000313" key="13">
    <source>
        <dbReference type="Proteomes" id="UP001491310"/>
    </source>
</evidence>
<accession>A0ABR2Z1N1</accession>
<dbReference type="InterPro" id="IPR001547">
    <property type="entry name" value="Glyco_hydro_5"/>
</dbReference>
<protein>
    <recommendedName>
        <fullName evidence="4">mannan endo-1,4-beta-mannosidase</fullName>
        <ecNumber evidence="4">3.2.1.78</ecNumber>
    </recommendedName>
</protein>
<comment type="similarity">
    <text evidence="3">Belongs to the glycosyl hydrolase 5 (cellulase A) family.</text>
</comment>
<feature type="chain" id="PRO_5047207850" description="mannan endo-1,4-beta-mannosidase" evidence="10">
    <location>
        <begin position="18"/>
        <end position="689"/>
    </location>
</feature>
<evidence type="ECO:0000256" key="1">
    <source>
        <dbReference type="ARBA" id="ARBA00001678"/>
    </source>
</evidence>
<keyword evidence="8" id="KW-0326">Glycosidase</keyword>
<feature type="domain" description="Glycoside hydrolase family 5" evidence="11">
    <location>
        <begin position="296"/>
        <end position="405"/>
    </location>
</feature>
<dbReference type="EC" id="3.2.1.78" evidence="4"/>
<reference evidence="12 13" key="1">
    <citation type="journal article" date="2024" name="Nat. Commun.">
        <title>Phylogenomics reveals the evolutionary origins of lichenization in chlorophyte algae.</title>
        <authorList>
            <person name="Puginier C."/>
            <person name="Libourel C."/>
            <person name="Otte J."/>
            <person name="Skaloud P."/>
            <person name="Haon M."/>
            <person name="Grisel S."/>
            <person name="Petersen M."/>
            <person name="Berrin J.G."/>
            <person name="Delaux P.M."/>
            <person name="Dal Grande F."/>
            <person name="Keller J."/>
        </authorList>
    </citation>
    <scope>NUCLEOTIDE SEQUENCE [LARGE SCALE GENOMIC DNA]</scope>
    <source>
        <strain evidence="12 13">SAG 216-7</strain>
    </source>
</reference>
<gene>
    <name evidence="12" type="ORF">WJX75_009220</name>
</gene>
<evidence type="ECO:0000256" key="6">
    <source>
        <dbReference type="ARBA" id="ARBA00022729"/>
    </source>
</evidence>
<evidence type="ECO:0000256" key="10">
    <source>
        <dbReference type="SAM" id="SignalP"/>
    </source>
</evidence>
<feature type="compositionally biased region" description="Low complexity" evidence="9">
    <location>
        <begin position="671"/>
        <end position="689"/>
    </location>
</feature>
<evidence type="ECO:0000256" key="3">
    <source>
        <dbReference type="ARBA" id="ARBA00005641"/>
    </source>
</evidence>
<dbReference type="InterPro" id="IPR017853">
    <property type="entry name" value="GH"/>
</dbReference>
<evidence type="ECO:0000313" key="12">
    <source>
        <dbReference type="EMBL" id="KAK9917882.1"/>
    </source>
</evidence>
<evidence type="ECO:0000256" key="9">
    <source>
        <dbReference type="SAM" id="MobiDB-lite"/>
    </source>
</evidence>
<dbReference type="SUPFAM" id="SSF51445">
    <property type="entry name" value="(Trans)glycosidases"/>
    <property type="match status" value="1"/>
</dbReference>
<comment type="caution">
    <text evidence="12">The sequence shown here is derived from an EMBL/GenBank/DDBJ whole genome shotgun (WGS) entry which is preliminary data.</text>
</comment>
<comment type="catalytic activity">
    <reaction evidence="1">
        <text>Random hydrolysis of (1-&gt;4)-beta-D-mannosidic linkages in mannans, galactomannans and glucomannans.</text>
        <dbReference type="EC" id="3.2.1.78"/>
    </reaction>
</comment>
<name>A0ABR2Z1N1_9CHLO</name>
<feature type="compositionally biased region" description="Low complexity" evidence="9">
    <location>
        <begin position="584"/>
        <end position="595"/>
    </location>
</feature>
<dbReference type="Proteomes" id="UP001491310">
    <property type="component" value="Unassembled WGS sequence"/>
</dbReference>
<evidence type="ECO:0000259" key="11">
    <source>
        <dbReference type="Pfam" id="PF26410"/>
    </source>
</evidence>
<keyword evidence="13" id="KW-1185">Reference proteome</keyword>
<evidence type="ECO:0000256" key="5">
    <source>
        <dbReference type="ARBA" id="ARBA00022525"/>
    </source>
</evidence>
<evidence type="ECO:0000256" key="8">
    <source>
        <dbReference type="ARBA" id="ARBA00023295"/>
    </source>
</evidence>
<feature type="domain" description="Glycoside hydrolase family 5" evidence="11">
    <location>
        <begin position="33"/>
        <end position="273"/>
    </location>
</feature>
<keyword evidence="7" id="KW-0378">Hydrolase</keyword>
<feature type="signal peptide" evidence="10">
    <location>
        <begin position="1"/>
        <end position="17"/>
    </location>
</feature>
<evidence type="ECO:0000256" key="4">
    <source>
        <dbReference type="ARBA" id="ARBA00012706"/>
    </source>
</evidence>
<dbReference type="PANTHER" id="PTHR31451:SF39">
    <property type="entry name" value="MANNAN ENDO-1,4-BETA-MANNOSIDASE 1"/>
    <property type="match status" value="1"/>
</dbReference>